<accession>A0ACA9Q9R3</accession>
<reference evidence="1" key="1">
    <citation type="submission" date="2021-06" db="EMBL/GenBank/DDBJ databases">
        <authorList>
            <person name="Kallberg Y."/>
            <person name="Tangrot J."/>
            <person name="Rosling A."/>
        </authorList>
    </citation>
    <scope>NUCLEOTIDE SEQUENCE</scope>
    <source>
        <strain evidence="1">28 12/20/2015</strain>
    </source>
</reference>
<organism evidence="1 2">
    <name type="scientific">Cetraspora pellucida</name>
    <dbReference type="NCBI Taxonomy" id="1433469"/>
    <lineage>
        <taxon>Eukaryota</taxon>
        <taxon>Fungi</taxon>
        <taxon>Fungi incertae sedis</taxon>
        <taxon>Mucoromycota</taxon>
        <taxon>Glomeromycotina</taxon>
        <taxon>Glomeromycetes</taxon>
        <taxon>Diversisporales</taxon>
        <taxon>Gigasporaceae</taxon>
        <taxon>Cetraspora</taxon>
    </lineage>
</organism>
<keyword evidence="2" id="KW-1185">Reference proteome</keyword>
<dbReference type="Proteomes" id="UP000789366">
    <property type="component" value="Unassembled WGS sequence"/>
</dbReference>
<protein>
    <submittedName>
        <fullName evidence="1">14653_t:CDS:1</fullName>
    </submittedName>
</protein>
<sequence length="108" mass="12527">YTQRKYPLSTPRTNQFSLCNEPDPLFKPNGTNSDPVARLSCLHSFHLRCIIISLKNDLGCPHCCQPIYFEDDDDGKQILSEDEYIVEKLFRNLAKEPQNFELLPRNLV</sequence>
<feature type="non-terminal residue" evidence="1">
    <location>
        <position position="1"/>
    </location>
</feature>
<name>A0ACA9Q9R3_9GLOM</name>
<feature type="non-terminal residue" evidence="1">
    <location>
        <position position="108"/>
    </location>
</feature>
<evidence type="ECO:0000313" key="2">
    <source>
        <dbReference type="Proteomes" id="UP000789366"/>
    </source>
</evidence>
<dbReference type="EMBL" id="CAJVPW010038591">
    <property type="protein sequence ID" value="CAG8742505.1"/>
    <property type="molecule type" value="Genomic_DNA"/>
</dbReference>
<gene>
    <name evidence="1" type="ORF">SPELUC_LOCUS13914</name>
</gene>
<comment type="caution">
    <text evidence="1">The sequence shown here is derived from an EMBL/GenBank/DDBJ whole genome shotgun (WGS) entry which is preliminary data.</text>
</comment>
<evidence type="ECO:0000313" key="1">
    <source>
        <dbReference type="EMBL" id="CAG8742505.1"/>
    </source>
</evidence>
<proteinExistence type="predicted"/>